<name>A0ABP0KBD3_9DINO</name>
<feature type="compositionally biased region" description="Basic and acidic residues" evidence="1">
    <location>
        <begin position="1"/>
        <end position="23"/>
    </location>
</feature>
<evidence type="ECO:0000313" key="3">
    <source>
        <dbReference type="Proteomes" id="UP001642484"/>
    </source>
</evidence>
<comment type="caution">
    <text evidence="2">The sequence shown here is derived from an EMBL/GenBank/DDBJ whole genome shotgun (WGS) entry which is preliminary data.</text>
</comment>
<evidence type="ECO:0000313" key="2">
    <source>
        <dbReference type="EMBL" id="CAK9023882.1"/>
    </source>
</evidence>
<evidence type="ECO:0000256" key="1">
    <source>
        <dbReference type="SAM" id="MobiDB-lite"/>
    </source>
</evidence>
<feature type="region of interest" description="Disordered" evidence="1">
    <location>
        <begin position="1"/>
        <end position="46"/>
    </location>
</feature>
<keyword evidence="3" id="KW-1185">Reference proteome</keyword>
<sequence>MKDLSQKLCWKSERVKEAPKPVHDAPPVQRPVHDAPPADALPAPKKSHVFQAETVTQQIDKANAELRRLKLLQMMQWERQKLADLLARKNGSMDNLDTLPMGDAEADRLAQLEAFDSPQEYQTTDMNGNV</sequence>
<feature type="compositionally biased region" description="Low complexity" evidence="1">
    <location>
        <begin position="35"/>
        <end position="44"/>
    </location>
</feature>
<dbReference type="Proteomes" id="UP001642484">
    <property type="component" value="Unassembled WGS sequence"/>
</dbReference>
<organism evidence="2 3">
    <name type="scientific">Durusdinium trenchii</name>
    <dbReference type="NCBI Taxonomy" id="1381693"/>
    <lineage>
        <taxon>Eukaryota</taxon>
        <taxon>Sar</taxon>
        <taxon>Alveolata</taxon>
        <taxon>Dinophyceae</taxon>
        <taxon>Suessiales</taxon>
        <taxon>Symbiodiniaceae</taxon>
        <taxon>Durusdinium</taxon>
    </lineage>
</organism>
<feature type="non-terminal residue" evidence="2">
    <location>
        <position position="130"/>
    </location>
</feature>
<reference evidence="2 3" key="1">
    <citation type="submission" date="2024-02" db="EMBL/GenBank/DDBJ databases">
        <authorList>
            <person name="Chen Y."/>
            <person name="Shah S."/>
            <person name="Dougan E. K."/>
            <person name="Thang M."/>
            <person name="Chan C."/>
        </authorList>
    </citation>
    <scope>NUCLEOTIDE SEQUENCE [LARGE SCALE GENOMIC DNA]</scope>
</reference>
<gene>
    <name evidence="2" type="ORF">CCMP2556_LOCUS15396</name>
</gene>
<proteinExistence type="predicted"/>
<protein>
    <submittedName>
        <fullName evidence="2">Uncharacterized protein</fullName>
    </submittedName>
</protein>
<dbReference type="EMBL" id="CAXAMN010008074">
    <property type="protein sequence ID" value="CAK9023882.1"/>
    <property type="molecule type" value="Genomic_DNA"/>
</dbReference>
<accession>A0ABP0KBD3</accession>